<accession>A0A9Q0MEU4</accession>
<keyword evidence="1" id="KW-0812">Transmembrane</keyword>
<feature type="transmembrane region" description="Helical" evidence="1">
    <location>
        <begin position="1775"/>
        <end position="1796"/>
    </location>
</feature>
<organism evidence="5 6">
    <name type="scientific">Blomia tropicalis</name>
    <name type="common">Mite</name>
    <dbReference type="NCBI Taxonomy" id="40697"/>
    <lineage>
        <taxon>Eukaryota</taxon>
        <taxon>Metazoa</taxon>
        <taxon>Ecdysozoa</taxon>
        <taxon>Arthropoda</taxon>
        <taxon>Chelicerata</taxon>
        <taxon>Arachnida</taxon>
        <taxon>Acari</taxon>
        <taxon>Acariformes</taxon>
        <taxon>Sarcoptiformes</taxon>
        <taxon>Astigmata</taxon>
        <taxon>Glycyphagoidea</taxon>
        <taxon>Echimyopodidae</taxon>
        <taxon>Blomia</taxon>
    </lineage>
</organism>
<keyword evidence="1" id="KW-1133">Transmembrane helix</keyword>
<dbReference type="SUPFAM" id="SSF57196">
    <property type="entry name" value="EGF/Laminin"/>
    <property type="match status" value="1"/>
</dbReference>
<evidence type="ECO:0000313" key="6">
    <source>
        <dbReference type="Proteomes" id="UP001142055"/>
    </source>
</evidence>
<sequence length="1806" mass="207782">MKRRSPKIGIRPLVILVLFQCASITIQLPEGIKRWLPVTKETWPEMDDNPTEPFYMFSTQNEPISKFGFNQNLFTKEQLYYNNVDLSFKYWSNSYQTTLRSKLSHTSQQREIQLDTAHKWTGVNVTQISLDDWNNFHLYNYKDFNMAFKDIEVTFFEKIQNEKAEMNKIHGYKNENTYNGIIPQTMNQKSNSVAVNEKQGFIVFDEPLELNDDITLEFEFQTLPILSENVVVKAFLNHDESDCNFEFVSTFKTSFICILEGGKIAQLFVTTSSHGFVLMNAQLKSKSTNWIKNAKINTTGNYGNTYKIVENLSYMNLINSESNFNDDCYTLIQSKENGPIDVYLTHPNGKVGKNLLKIEKTQKFCLNEFVALRNLLKYQLTFVVHNGIVNSSFVLMKSSDSSNFKVYEPTTEIGEMGNNLAGKWFYYNDQFDYSLEGPEDDLMLCDTVANCFRYDRKEISADSRKYSYTLNQKLKQSLIGSRFVRLVSDKQEISPNTYNFKYLKTSKLYVMNKIQQNLKILNPNIGNPIVTESMLSFNYKVAKTDEFKIKIPIDDIDLRIFQLDVSFQDNEEVEFKSISFISNNDESQSNDLTVMFAQQSSIKKNQFSTNDIFQINSFDLTTSIKGHIMLIFKIVPKQGEIYWDLKFSLTLLKKQVQELQDGTVLEPKEYGMLNPFMKNKVLIKTEVVRSNFDQTLPTYKVKFILKADDKNIKLTKSDFKITQYIMSQGIMYENDKSVSLTFLSSKYYQPTTNPKYIEYLPYQTDPNEQSYLVIEKPVNWKYGKDFCVRFKYDSKDSTLIGSRDGSYKYEIEYPVEEAKEEHICASWLSNEYEFISYLLFHFKEKMVDINFHSVTIMDSVYSPDDEQSINNKGIYDDQLSRKTFLGMDERFELNVDENGHNMIIYRINDVQQLKKKTKTITNYLRTGWIKLSNAIHDKIRLSLIYDEPKNITGDSTLTFSTPNGPFYIMKLSDFGLKNGPIHTIDLTQNFTNSLPQYIEVTIKMVTDLSMVADDEKSLTFKLDKFSINDPCLNDLGEIRMCNHGKCDRKYDIFESQCKCKTGYKGDVCDKIYYCEQPALNILGSGLNQEICFNLGLKCSDDDNLKTFRCDCKNDDERWNLFTLGCVKTNLDCTENEEIQILNNVAQCACKDGFIRLDSDSECIVYDPCSTKHRKLNHQSPETCLDSHAECSPIGTNFECNCKTGYFNQLGLKHDNAKCISNSCDGCDQNCVYNSKDRTYECQCNKGYTLDDNGKCWPNDDTDITKCASNITEEGYPTPFLVDGGRSCSCSGGFVYNGTTKTCILDQRLKTIFGCNKIELNKDDHIPGCVCANGQMFDPITRRCTDQCTVEREQKCSEAKAQCVVMPHNSETRCICAQDEIATASSLNETEKWLCLPKCSLLNLTENIDKRYCQLMMNVDCIDINYIIFYRCQGTFEQCNALKIEFDHITENREVYVAGNSSISSMNHCECQLGFERVYDQCQPKTSPPRTIEGLNFELTSTTNDNNHLVQVKKALVQVLGKLLNADVVVDETKCESKSETLVSCNTTFSSIYDMETIQLLLKNDCIPYGKDNDKCMYLVRKTKSSTDGAIALMMPDINATITVQSFDFCKREDRCNGNYLYSLCKSKQISNENYFECVCNEDLFEIQTLNRFHLYGDSLRMENCKKRDMCNVENDQFGCKDETAECHFMVEYENGKYTPWSFCTCPETGLTLNNRTDSCVDSCDGFCVNGECARLVSDRKKLVCKCPKQFYGDRCEHKYEVDVETTDDSTNGYKVATIILAVLFSLCLIGLVIFILRKKIGFLKFG</sequence>
<dbReference type="InterPro" id="IPR009030">
    <property type="entry name" value="Growth_fac_rcpt_cys_sf"/>
</dbReference>
<dbReference type="PROSITE" id="PS00022">
    <property type="entry name" value="EGF_1"/>
    <property type="match status" value="2"/>
</dbReference>
<dbReference type="SUPFAM" id="SSF57184">
    <property type="entry name" value="Growth factor receptor domain"/>
    <property type="match status" value="1"/>
</dbReference>
<feature type="chain" id="PRO_5040356105" description="EGF-like domain-containing protein" evidence="2">
    <location>
        <begin position="28"/>
        <end position="1806"/>
    </location>
</feature>
<evidence type="ECO:0000313" key="5">
    <source>
        <dbReference type="EMBL" id="KAJ6224459.1"/>
    </source>
</evidence>
<evidence type="ECO:0000259" key="3">
    <source>
        <dbReference type="PROSITE" id="PS00022"/>
    </source>
</evidence>
<evidence type="ECO:0000259" key="4">
    <source>
        <dbReference type="PROSITE" id="PS01186"/>
    </source>
</evidence>
<feature type="domain" description="EGF-like" evidence="3 4">
    <location>
        <begin position="1057"/>
        <end position="1068"/>
    </location>
</feature>
<dbReference type="Gene3D" id="2.10.25.10">
    <property type="entry name" value="Laminin"/>
    <property type="match status" value="1"/>
</dbReference>
<keyword evidence="2" id="KW-0732">Signal</keyword>
<dbReference type="SMART" id="SM00181">
    <property type="entry name" value="EGF"/>
    <property type="match status" value="6"/>
</dbReference>
<gene>
    <name evidence="5" type="ORF">RDWZM_003004</name>
</gene>
<feature type="signal peptide" evidence="2">
    <location>
        <begin position="1"/>
        <end position="27"/>
    </location>
</feature>
<name>A0A9Q0MEU4_BLOTA</name>
<protein>
    <recommendedName>
        <fullName evidence="3 4">EGF-like domain-containing protein</fullName>
    </recommendedName>
</protein>
<evidence type="ECO:0000256" key="2">
    <source>
        <dbReference type="SAM" id="SignalP"/>
    </source>
</evidence>
<dbReference type="PROSITE" id="PS01186">
    <property type="entry name" value="EGF_2"/>
    <property type="match status" value="1"/>
</dbReference>
<feature type="domain" description="EGF-like" evidence="3">
    <location>
        <begin position="1744"/>
        <end position="1755"/>
    </location>
</feature>
<dbReference type="Gene3D" id="2.90.20.10">
    <property type="entry name" value="Plasmodium vivax P25 domain"/>
    <property type="match status" value="1"/>
</dbReference>
<evidence type="ECO:0000256" key="1">
    <source>
        <dbReference type="SAM" id="Phobius"/>
    </source>
</evidence>
<keyword evidence="1" id="KW-0472">Membrane</keyword>
<dbReference type="Proteomes" id="UP001142055">
    <property type="component" value="Chromosome 1"/>
</dbReference>
<proteinExistence type="predicted"/>
<dbReference type="EMBL" id="JAPWDV010000001">
    <property type="protein sequence ID" value="KAJ6224459.1"/>
    <property type="molecule type" value="Genomic_DNA"/>
</dbReference>
<keyword evidence="6" id="KW-1185">Reference proteome</keyword>
<dbReference type="InterPro" id="IPR000742">
    <property type="entry name" value="EGF"/>
</dbReference>
<comment type="caution">
    <text evidence="5">The sequence shown here is derived from an EMBL/GenBank/DDBJ whole genome shotgun (WGS) entry which is preliminary data.</text>
</comment>
<reference evidence="5" key="1">
    <citation type="submission" date="2022-12" db="EMBL/GenBank/DDBJ databases">
        <title>Genome assemblies of Blomia tropicalis.</title>
        <authorList>
            <person name="Cui Y."/>
        </authorList>
    </citation>
    <scope>NUCLEOTIDE SEQUENCE</scope>
    <source>
        <tissue evidence="5">Adult mites</tissue>
    </source>
</reference>